<keyword evidence="4" id="KW-1185">Reference proteome</keyword>
<name>A0A1M6AQP0_9ACTN</name>
<keyword evidence="2" id="KW-0472">Membrane</keyword>
<gene>
    <name evidence="3" type="ORF">SAMN02745244_00242</name>
</gene>
<protein>
    <recommendedName>
        <fullName evidence="5">Cell division protein FtsL</fullName>
    </recommendedName>
</protein>
<dbReference type="EMBL" id="FQZG01000005">
    <property type="protein sequence ID" value="SHI38775.1"/>
    <property type="molecule type" value="Genomic_DNA"/>
</dbReference>
<dbReference type="Proteomes" id="UP000184512">
    <property type="component" value="Unassembled WGS sequence"/>
</dbReference>
<keyword evidence="2" id="KW-1133">Transmembrane helix</keyword>
<feature type="transmembrane region" description="Helical" evidence="2">
    <location>
        <begin position="32"/>
        <end position="58"/>
    </location>
</feature>
<evidence type="ECO:0000313" key="3">
    <source>
        <dbReference type="EMBL" id="SHI38775.1"/>
    </source>
</evidence>
<evidence type="ECO:0000313" key="4">
    <source>
        <dbReference type="Proteomes" id="UP000184512"/>
    </source>
</evidence>
<proteinExistence type="predicted"/>
<dbReference type="RefSeq" id="WP_073185668.1">
    <property type="nucleotide sequence ID" value="NZ_FQZG01000005.1"/>
</dbReference>
<evidence type="ECO:0000256" key="1">
    <source>
        <dbReference type="SAM" id="MobiDB-lite"/>
    </source>
</evidence>
<dbReference type="AlphaFoldDB" id="A0A1M6AQP0"/>
<organism evidence="3 4">
    <name type="scientific">Tessaracoccus bendigoensis DSM 12906</name>
    <dbReference type="NCBI Taxonomy" id="1123357"/>
    <lineage>
        <taxon>Bacteria</taxon>
        <taxon>Bacillati</taxon>
        <taxon>Actinomycetota</taxon>
        <taxon>Actinomycetes</taxon>
        <taxon>Propionibacteriales</taxon>
        <taxon>Propionibacteriaceae</taxon>
        <taxon>Tessaracoccus</taxon>
    </lineage>
</organism>
<feature type="region of interest" description="Disordered" evidence="1">
    <location>
        <begin position="147"/>
        <end position="176"/>
    </location>
</feature>
<reference evidence="3 4" key="1">
    <citation type="submission" date="2016-11" db="EMBL/GenBank/DDBJ databases">
        <authorList>
            <person name="Jaros S."/>
            <person name="Januszkiewicz K."/>
            <person name="Wedrychowicz H."/>
        </authorList>
    </citation>
    <scope>NUCLEOTIDE SEQUENCE [LARGE SCALE GENOMIC DNA]</scope>
    <source>
        <strain evidence="3 4">DSM 12906</strain>
    </source>
</reference>
<evidence type="ECO:0000256" key="2">
    <source>
        <dbReference type="SAM" id="Phobius"/>
    </source>
</evidence>
<keyword evidence="2" id="KW-0812">Transmembrane</keyword>
<accession>A0A1M6AQP0</accession>
<dbReference type="STRING" id="1123357.SAMN02745244_00242"/>
<feature type="compositionally biased region" description="Low complexity" evidence="1">
    <location>
        <begin position="147"/>
        <end position="156"/>
    </location>
</feature>
<sequence>MSAVPVTTTEAQTRKPPRLTLVPSPKASLSTFGFIVFVGVLIAVGLAAVLIVTTSVGTQSNELSDLRREATQLGYKSAALESELQQVSSASALALRATGLGMVPNPYPAFINLSDGTVTGVPTPVVGDELPFLTGAIPTATPSADAAAAVAAPADPAAEEALPDDLSAAAPGQGQP</sequence>
<dbReference type="OrthoDB" id="4792842at2"/>
<evidence type="ECO:0008006" key="5">
    <source>
        <dbReference type="Google" id="ProtNLM"/>
    </source>
</evidence>